<feature type="domain" description="Prepilin type IV endopeptidase peptidase" evidence="2">
    <location>
        <begin position="64"/>
        <end position="156"/>
    </location>
</feature>
<organism evidence="3 4">
    <name type="scientific">Blastochloris viridis</name>
    <name type="common">Rhodopseudomonas viridis</name>
    <dbReference type="NCBI Taxonomy" id="1079"/>
    <lineage>
        <taxon>Bacteria</taxon>
        <taxon>Pseudomonadati</taxon>
        <taxon>Pseudomonadota</taxon>
        <taxon>Alphaproteobacteria</taxon>
        <taxon>Hyphomicrobiales</taxon>
        <taxon>Blastochloridaceae</taxon>
        <taxon>Blastochloris</taxon>
    </lineage>
</organism>
<gene>
    <name evidence="3" type="ORF">DI628_02705</name>
</gene>
<keyword evidence="1" id="KW-1133">Transmembrane helix</keyword>
<dbReference type="InterPro" id="IPR000045">
    <property type="entry name" value="Prepilin_IV_endopep_pep"/>
</dbReference>
<sequence>MPQNLPQFTPWETATHVPQSSVTGMLTRESLTPLSLLAALVITLLLWSHYGIGALAIGLIFGRLLALDLTTYTLPNIYTVPLMVVGLVHSLVFGGFLQAVLALVILLLVSLVLSRSHIKIGMGGGDLKLLAALFAFLPLTDAFFAIALGSLCWLPVAFLKPKASIPFGVPILLGWVCLLAFTDLPNWLISTIS</sequence>
<protein>
    <submittedName>
        <fullName evidence="3">Prepilin peptidase</fullName>
    </submittedName>
</protein>
<evidence type="ECO:0000313" key="3">
    <source>
        <dbReference type="EMBL" id="TKW61552.1"/>
    </source>
</evidence>
<feature type="transmembrane region" description="Helical" evidence="1">
    <location>
        <begin position="168"/>
        <end position="189"/>
    </location>
</feature>
<dbReference type="Pfam" id="PF01478">
    <property type="entry name" value="Peptidase_A24"/>
    <property type="match status" value="1"/>
</dbReference>
<reference evidence="3 4" key="1">
    <citation type="journal article" date="2017" name="Nat. Commun.">
        <title>In situ click chemistry generation of cyclooxygenase-2 inhibitors.</title>
        <authorList>
            <person name="Bhardwaj A."/>
            <person name="Kaur J."/>
            <person name="Wuest M."/>
            <person name="Wuest F."/>
        </authorList>
    </citation>
    <scope>NUCLEOTIDE SEQUENCE [LARGE SCALE GENOMIC DNA]</scope>
    <source>
        <strain evidence="3">S2_018_000_R2_106</strain>
    </source>
</reference>
<accession>A0A6N4RC00</accession>
<evidence type="ECO:0000313" key="4">
    <source>
        <dbReference type="Proteomes" id="UP000320948"/>
    </source>
</evidence>
<keyword evidence="1" id="KW-0812">Transmembrane</keyword>
<proteinExistence type="predicted"/>
<dbReference type="Proteomes" id="UP000320948">
    <property type="component" value="Unassembled WGS sequence"/>
</dbReference>
<name>A0A6N4RC00_BLAVI</name>
<evidence type="ECO:0000256" key="1">
    <source>
        <dbReference type="SAM" id="Phobius"/>
    </source>
</evidence>
<dbReference type="AlphaFoldDB" id="A0A6N4RC00"/>
<dbReference type="GO" id="GO:0004190">
    <property type="term" value="F:aspartic-type endopeptidase activity"/>
    <property type="evidence" value="ECO:0007669"/>
    <property type="project" value="InterPro"/>
</dbReference>
<feature type="transmembrane region" description="Helical" evidence="1">
    <location>
        <begin position="129"/>
        <end position="156"/>
    </location>
</feature>
<dbReference type="GO" id="GO:0016020">
    <property type="term" value="C:membrane"/>
    <property type="evidence" value="ECO:0007669"/>
    <property type="project" value="InterPro"/>
</dbReference>
<comment type="caution">
    <text evidence="3">The sequence shown here is derived from an EMBL/GenBank/DDBJ whole genome shotgun (WGS) entry which is preliminary data.</text>
</comment>
<feature type="transmembrane region" description="Helical" evidence="1">
    <location>
        <begin position="82"/>
        <end position="109"/>
    </location>
</feature>
<evidence type="ECO:0000259" key="2">
    <source>
        <dbReference type="Pfam" id="PF01478"/>
    </source>
</evidence>
<dbReference type="Gene3D" id="1.20.120.1220">
    <property type="match status" value="1"/>
</dbReference>
<dbReference type="EMBL" id="VAFM01000001">
    <property type="protein sequence ID" value="TKW61552.1"/>
    <property type="molecule type" value="Genomic_DNA"/>
</dbReference>
<feature type="transmembrane region" description="Helical" evidence="1">
    <location>
        <begin position="34"/>
        <end position="62"/>
    </location>
</feature>
<keyword evidence="1" id="KW-0472">Membrane</keyword>